<accession>A0A417YNH1</accession>
<evidence type="ECO:0000313" key="5">
    <source>
        <dbReference type="EMBL" id="RHW35249.1"/>
    </source>
</evidence>
<dbReference type="Pfam" id="PF01118">
    <property type="entry name" value="Semialdhyde_dh"/>
    <property type="match status" value="1"/>
</dbReference>
<dbReference type="CDD" id="cd23933">
    <property type="entry name" value="ALDH_C"/>
    <property type="match status" value="1"/>
</dbReference>
<dbReference type="Pfam" id="PF09290">
    <property type="entry name" value="AcetDehyd-dimer"/>
    <property type="match status" value="1"/>
</dbReference>
<evidence type="ECO:0000256" key="3">
    <source>
        <dbReference type="HAMAP-Rule" id="MF_01657"/>
    </source>
</evidence>
<evidence type="ECO:0000313" key="6">
    <source>
        <dbReference type="Proteomes" id="UP000285456"/>
    </source>
</evidence>
<reference evidence="5 6" key="1">
    <citation type="journal article" date="2007" name="Int. J. Syst. Evol. Microbiol.">
        <title>Oceanobacillus profundus sp. nov., isolated from a deep-sea sediment core.</title>
        <authorList>
            <person name="Kim Y.G."/>
            <person name="Choi D.H."/>
            <person name="Hyun S."/>
            <person name="Cho B.C."/>
        </authorList>
    </citation>
    <scope>NUCLEOTIDE SEQUENCE [LARGE SCALE GENOMIC DNA]</scope>
    <source>
        <strain evidence="5 6">DSM 18246</strain>
    </source>
</reference>
<dbReference type="RefSeq" id="WP_118888402.1">
    <property type="nucleotide sequence ID" value="NZ_PHUT01000001.1"/>
</dbReference>
<feature type="binding site" evidence="3">
    <location>
        <begin position="161"/>
        <end position="169"/>
    </location>
    <ligand>
        <name>NAD(+)</name>
        <dbReference type="ChEBI" id="CHEBI:57540"/>
    </ligand>
</feature>
<dbReference type="SMART" id="SM00859">
    <property type="entry name" value="Semialdhyde_dh"/>
    <property type="match status" value="1"/>
</dbReference>
<dbReference type="PIRSF" id="PIRSF015689">
    <property type="entry name" value="Actaldh_dh_actl"/>
    <property type="match status" value="1"/>
</dbReference>
<keyword evidence="2 3" id="KW-0520">NAD</keyword>
<dbReference type="GO" id="GO:0051287">
    <property type="term" value="F:NAD binding"/>
    <property type="evidence" value="ECO:0007669"/>
    <property type="project" value="UniProtKB-UniRule"/>
</dbReference>
<protein>
    <recommendedName>
        <fullName evidence="3">Acetaldehyde dehydrogenase</fullName>
        <ecNumber evidence="3">1.2.1.10</ecNumber>
    </recommendedName>
    <alternativeName>
        <fullName evidence="3">Acetaldehyde dehydrogenase [acetylating]</fullName>
    </alternativeName>
</protein>
<dbReference type="InterPro" id="IPR036291">
    <property type="entry name" value="NAD(P)-bd_dom_sf"/>
</dbReference>
<feature type="binding site" evidence="3">
    <location>
        <begin position="13"/>
        <end position="16"/>
    </location>
    <ligand>
        <name>NAD(+)</name>
        <dbReference type="ChEBI" id="CHEBI:57540"/>
    </ligand>
</feature>
<name>A0A417YNH1_9BACI</name>
<dbReference type="AlphaFoldDB" id="A0A417YNH1"/>
<dbReference type="NCBIfam" id="NF006157">
    <property type="entry name" value="PRK08300.1"/>
    <property type="match status" value="1"/>
</dbReference>
<dbReference type="InterPro" id="IPR000534">
    <property type="entry name" value="Semialdehyde_DH_NAD-bd"/>
</dbReference>
<dbReference type="Gene3D" id="3.30.360.10">
    <property type="entry name" value="Dihydrodipicolinate Reductase, domain 2"/>
    <property type="match status" value="1"/>
</dbReference>
<keyword evidence="6" id="KW-1185">Reference proteome</keyword>
<comment type="similarity">
    <text evidence="1 3">Belongs to the acetaldehyde dehydrogenase family.</text>
</comment>
<evidence type="ECO:0000256" key="1">
    <source>
        <dbReference type="ARBA" id="ARBA00009244"/>
    </source>
</evidence>
<organism evidence="5 6">
    <name type="scientific">Oceanobacillus profundus</name>
    <dbReference type="NCBI Taxonomy" id="372463"/>
    <lineage>
        <taxon>Bacteria</taxon>
        <taxon>Bacillati</taxon>
        <taxon>Bacillota</taxon>
        <taxon>Bacilli</taxon>
        <taxon>Bacillales</taxon>
        <taxon>Bacillaceae</taxon>
        <taxon>Oceanobacillus</taxon>
    </lineage>
</organism>
<comment type="catalytic activity">
    <reaction evidence="3">
        <text>acetaldehyde + NAD(+) + CoA = acetyl-CoA + NADH + H(+)</text>
        <dbReference type="Rhea" id="RHEA:23288"/>
        <dbReference type="ChEBI" id="CHEBI:15343"/>
        <dbReference type="ChEBI" id="CHEBI:15378"/>
        <dbReference type="ChEBI" id="CHEBI:57287"/>
        <dbReference type="ChEBI" id="CHEBI:57288"/>
        <dbReference type="ChEBI" id="CHEBI:57540"/>
        <dbReference type="ChEBI" id="CHEBI:57945"/>
        <dbReference type="EC" id="1.2.1.10"/>
    </reaction>
</comment>
<dbReference type="InterPro" id="IPR003361">
    <property type="entry name" value="Acetaldehyde_dehydrogenase"/>
</dbReference>
<dbReference type="NCBIfam" id="TIGR03215">
    <property type="entry name" value="ac_ald_DH_ac"/>
    <property type="match status" value="1"/>
</dbReference>
<dbReference type="SUPFAM" id="SSF51735">
    <property type="entry name" value="NAD(P)-binding Rossmann-fold domains"/>
    <property type="match status" value="1"/>
</dbReference>
<evidence type="ECO:0000256" key="2">
    <source>
        <dbReference type="ARBA" id="ARBA00023027"/>
    </source>
</evidence>
<feature type="active site" description="Acyl-thioester intermediate" evidence="3">
    <location>
        <position position="130"/>
    </location>
</feature>
<sequence length="300" mass="31866">MTQQKLKCAIIGSGNIGTDLMYKLLRSDKLEPTTMIGIDQNSKGLALAKEHGLVPIYNGIDGFVEQADLADIVFEATSAKAHTHNAPILKKLGKKAIDLTPAAVGPFIVPAVSLDEQSVEALNNVNMVTCGGQATVPMVKAISDVVDVEYAEIVASISSKSAGPGTRQNIDEFTATTAKALQEVGGAKEGKALIILNPAEPPILMRNTIHVKISEYSDDIHQNILQKLDDMLKVVQSYVEGYHFKADPVIKDNIVTVSVEVEGNGDYLPKYAGNLDIITSAAVKTAEVIAAAMVSKGVAQ</sequence>
<dbReference type="Proteomes" id="UP000285456">
    <property type="component" value="Unassembled WGS sequence"/>
</dbReference>
<keyword evidence="3" id="KW-0058">Aromatic hydrocarbons catabolism</keyword>
<gene>
    <name evidence="5" type="ORF">D1B32_01125</name>
</gene>
<dbReference type="EC" id="1.2.1.10" evidence="3"/>
<evidence type="ECO:0000259" key="4">
    <source>
        <dbReference type="SMART" id="SM00859"/>
    </source>
</evidence>
<dbReference type="GO" id="GO:0008774">
    <property type="term" value="F:acetaldehyde dehydrogenase (acetylating) activity"/>
    <property type="evidence" value="ECO:0007669"/>
    <property type="project" value="UniProtKB-UniRule"/>
</dbReference>
<proteinExistence type="inferred from homology"/>
<dbReference type="SUPFAM" id="SSF55347">
    <property type="entry name" value="Glyceraldehyde-3-phosphate dehydrogenase-like, C-terminal domain"/>
    <property type="match status" value="1"/>
</dbReference>
<feature type="binding site" evidence="3">
    <location>
        <position position="274"/>
    </location>
    <ligand>
        <name>NAD(+)</name>
        <dbReference type="ChEBI" id="CHEBI:57540"/>
    </ligand>
</feature>
<comment type="caution">
    <text evidence="5">The sequence shown here is derived from an EMBL/GenBank/DDBJ whole genome shotgun (WGS) entry which is preliminary data.</text>
</comment>
<dbReference type="HAMAP" id="MF_01657">
    <property type="entry name" value="Ac_ald_DH_ac"/>
    <property type="match status" value="1"/>
</dbReference>
<dbReference type="InterPro" id="IPR015426">
    <property type="entry name" value="Acetylaldehyde_DH_C"/>
</dbReference>
<keyword evidence="3 5" id="KW-0560">Oxidoreductase</keyword>
<dbReference type="EMBL" id="QWEH01000001">
    <property type="protein sequence ID" value="RHW35249.1"/>
    <property type="molecule type" value="Genomic_DNA"/>
</dbReference>
<dbReference type="Gene3D" id="3.40.50.720">
    <property type="entry name" value="NAD(P)-binding Rossmann-like Domain"/>
    <property type="match status" value="1"/>
</dbReference>
<feature type="domain" description="Semialdehyde dehydrogenase NAD-binding" evidence="4">
    <location>
        <begin position="7"/>
        <end position="120"/>
    </location>
</feature>
<dbReference type="OrthoDB" id="9786743at2"/>